<dbReference type="InterPro" id="IPR058923">
    <property type="entry name" value="RCC1-like_dom"/>
</dbReference>
<keyword evidence="4" id="KW-1185">Reference proteome</keyword>
<dbReference type="PROSITE" id="PS50012">
    <property type="entry name" value="RCC1_3"/>
    <property type="match status" value="7"/>
</dbReference>
<feature type="repeat" description="RCC1" evidence="2">
    <location>
        <begin position="300"/>
        <end position="347"/>
    </location>
</feature>
<feature type="domain" description="RCC1-like" evidence="3">
    <location>
        <begin position="35"/>
        <end position="454"/>
    </location>
</feature>
<dbReference type="Proteomes" id="UP001652623">
    <property type="component" value="Chromosome 7"/>
</dbReference>
<dbReference type="Pfam" id="PF25390">
    <property type="entry name" value="WD40_RLD"/>
    <property type="match status" value="1"/>
</dbReference>
<organism evidence="4 5">
    <name type="scientific">Ziziphus jujuba</name>
    <name type="common">Chinese jujube</name>
    <name type="synonym">Ziziphus sativa</name>
    <dbReference type="NCBI Taxonomy" id="326968"/>
    <lineage>
        <taxon>Eukaryota</taxon>
        <taxon>Viridiplantae</taxon>
        <taxon>Streptophyta</taxon>
        <taxon>Embryophyta</taxon>
        <taxon>Tracheophyta</taxon>
        <taxon>Spermatophyta</taxon>
        <taxon>Magnoliopsida</taxon>
        <taxon>eudicotyledons</taxon>
        <taxon>Gunneridae</taxon>
        <taxon>Pentapetalae</taxon>
        <taxon>rosids</taxon>
        <taxon>fabids</taxon>
        <taxon>Rosales</taxon>
        <taxon>Rhamnaceae</taxon>
        <taxon>Paliureae</taxon>
        <taxon>Ziziphus</taxon>
    </lineage>
</organism>
<dbReference type="AlphaFoldDB" id="A0A6P6GEQ5"/>
<protein>
    <submittedName>
        <fullName evidence="5">Ultraviolet-B receptor UVR8 isoform X1</fullName>
    </submittedName>
</protein>
<evidence type="ECO:0000256" key="2">
    <source>
        <dbReference type="PROSITE-ProRule" id="PRU00235"/>
    </source>
</evidence>
<gene>
    <name evidence="5" type="primary">LOC107424661</name>
</gene>
<evidence type="ECO:0000259" key="3">
    <source>
        <dbReference type="Pfam" id="PF25390"/>
    </source>
</evidence>
<feature type="repeat" description="RCC1" evidence="2">
    <location>
        <begin position="358"/>
        <end position="407"/>
    </location>
</feature>
<dbReference type="InParanoid" id="A0A6P6GEQ5"/>
<feature type="repeat" description="RCC1" evidence="2">
    <location>
        <begin position="206"/>
        <end position="299"/>
    </location>
</feature>
<feature type="repeat" description="RCC1" evidence="2">
    <location>
        <begin position="153"/>
        <end position="205"/>
    </location>
</feature>
<evidence type="ECO:0000313" key="5">
    <source>
        <dbReference type="RefSeq" id="XP_024932613.1"/>
    </source>
</evidence>
<dbReference type="PANTHER" id="PTHR22870:SF365">
    <property type="entry name" value="REGULATOR OF CHROMOSOME CONDENSATION (CELL CYCLE REGULATORY PROTEIN)-RELATED"/>
    <property type="match status" value="1"/>
</dbReference>
<keyword evidence="5" id="KW-0675">Receptor</keyword>
<dbReference type="RefSeq" id="XP_024932613.1">
    <property type="nucleotide sequence ID" value="XM_025076845.3"/>
</dbReference>
<keyword evidence="1" id="KW-0677">Repeat</keyword>
<dbReference type="FunCoup" id="A0A6P6GEQ5">
    <property type="interactions" value="401"/>
</dbReference>
<dbReference type="SUPFAM" id="SSF50985">
    <property type="entry name" value="RCC1/BLIP-II"/>
    <property type="match status" value="1"/>
</dbReference>
<accession>A0A6P6GEQ5</accession>
<name>A0A6P6GEQ5_ZIZJJ</name>
<feature type="repeat" description="RCC1" evidence="2">
    <location>
        <begin position="89"/>
        <end position="152"/>
    </location>
</feature>
<reference evidence="5" key="1">
    <citation type="submission" date="2025-08" db="UniProtKB">
        <authorList>
            <consortium name="RefSeq"/>
        </authorList>
    </citation>
    <scope>IDENTIFICATION</scope>
    <source>
        <tissue evidence="5">Seedling</tissue>
    </source>
</reference>
<proteinExistence type="predicted"/>
<feature type="repeat" description="RCC1" evidence="2">
    <location>
        <begin position="33"/>
        <end position="88"/>
    </location>
</feature>
<dbReference type="Gene3D" id="2.130.10.30">
    <property type="entry name" value="Regulator of chromosome condensation 1/beta-lactamase-inhibitor protein II"/>
    <property type="match status" value="2"/>
</dbReference>
<dbReference type="InterPro" id="IPR000408">
    <property type="entry name" value="Reg_chr_condens"/>
</dbReference>
<dbReference type="InterPro" id="IPR051210">
    <property type="entry name" value="Ub_ligase/GEF_domain"/>
</dbReference>
<dbReference type="GeneID" id="107424661"/>
<feature type="repeat" description="RCC1" evidence="2">
    <location>
        <begin position="408"/>
        <end position="459"/>
    </location>
</feature>
<dbReference type="PROSITE" id="PS00626">
    <property type="entry name" value="RCC1_2"/>
    <property type="match status" value="2"/>
</dbReference>
<dbReference type="PANTHER" id="PTHR22870">
    <property type="entry name" value="REGULATOR OF CHROMOSOME CONDENSATION"/>
    <property type="match status" value="1"/>
</dbReference>
<dbReference type="InterPro" id="IPR009091">
    <property type="entry name" value="RCC1/BLIP-II"/>
</dbReference>
<evidence type="ECO:0000256" key="1">
    <source>
        <dbReference type="ARBA" id="ARBA00022737"/>
    </source>
</evidence>
<evidence type="ECO:0000313" key="4">
    <source>
        <dbReference type="Proteomes" id="UP001652623"/>
    </source>
</evidence>
<dbReference type="PRINTS" id="PR00633">
    <property type="entry name" value="RCCNDNSATION"/>
</dbReference>
<sequence>MLRAVLEERKAVHVVFQSFRRWMTNSAGTGRRCAVMSFGDGSHGALGLPTSLTGVGTDSYEPTRVPGLPSDVTSVSAGHYHSLAVTSQGAVWAWGRDFEGQLGRGGPSPRFFCWHLVRRESWNEPKQVAGLDQVRVRAAFASGVVSAAIGDDGSLWVWGKSKRGQLGLGKEVIEAVLPSKVEALADEKIVKVSFGWGHTLAQTNDGKLFGWGYSADGRIGGIAETLETSPLESKPSACINNQEPSASTWEAAEKLVLEGMEKEKNMPIIWEPRLVRELNGVEVVGIACGLDHSLVLCGNGTLLSCGSNIYGQLGRSKQDLGMLPVDISFHPITVASGLGHSLAICRVASSDATGDDARSIVTWGWNQSSQLGRVGPENIPLMVEGLEEEIPISVSGGRVHSTALTSRGEVFVWGCGKNGRLGLGSSYDEPEPILLDCLEGSEVLQVVSGFDHNLVLIAE</sequence>